<dbReference type="GO" id="GO:0005524">
    <property type="term" value="F:ATP binding"/>
    <property type="evidence" value="ECO:0007669"/>
    <property type="project" value="UniProtKB-KW"/>
</dbReference>
<evidence type="ECO:0000256" key="5">
    <source>
        <dbReference type="SAM" id="SignalP"/>
    </source>
</evidence>
<proteinExistence type="inferred from homology"/>
<dbReference type="InterPro" id="IPR020575">
    <property type="entry name" value="Hsp90_N"/>
</dbReference>
<reference evidence="6" key="1">
    <citation type="submission" date="2021-06" db="EMBL/GenBank/DDBJ databases">
        <authorList>
            <person name="Kallberg Y."/>
            <person name="Tangrot J."/>
            <person name="Rosling A."/>
        </authorList>
    </citation>
    <scope>NUCLEOTIDE SEQUENCE</scope>
    <source>
        <strain evidence="6">CL551</strain>
    </source>
</reference>
<feature type="signal peptide" evidence="5">
    <location>
        <begin position="1"/>
        <end position="19"/>
    </location>
</feature>
<dbReference type="GO" id="GO:0140662">
    <property type="term" value="F:ATP-dependent protein folding chaperone"/>
    <property type="evidence" value="ECO:0007669"/>
    <property type="project" value="InterPro"/>
</dbReference>
<name>A0A9N8ZK83_9GLOM</name>
<evidence type="ECO:0000313" key="7">
    <source>
        <dbReference type="Proteomes" id="UP000789342"/>
    </source>
</evidence>
<sequence>MKSRLWLLIFVTCLITYFAEFPLNVSALDEANPPSEKQEFLVQDETNFGSDGKVDTSEQPEEKETFEFQTEVSRLMNIIINSLYKTREIFLRELISN</sequence>
<dbReference type="Gene3D" id="3.30.565.10">
    <property type="entry name" value="Histidine kinase-like ATPase, C-terminal domain"/>
    <property type="match status" value="1"/>
</dbReference>
<keyword evidence="5" id="KW-0732">Signal</keyword>
<feature type="non-terminal residue" evidence="6">
    <location>
        <position position="97"/>
    </location>
</feature>
<dbReference type="PRINTS" id="PR00775">
    <property type="entry name" value="HEATSHOCK90"/>
</dbReference>
<protein>
    <submittedName>
        <fullName evidence="6">15399_t:CDS:1</fullName>
    </submittedName>
</protein>
<feature type="chain" id="PRO_5040219108" evidence="5">
    <location>
        <begin position="20"/>
        <end position="97"/>
    </location>
</feature>
<accession>A0A9N8ZK83</accession>
<evidence type="ECO:0000256" key="4">
    <source>
        <dbReference type="ARBA" id="ARBA00023186"/>
    </source>
</evidence>
<organism evidence="6 7">
    <name type="scientific">Acaulospora morrowiae</name>
    <dbReference type="NCBI Taxonomy" id="94023"/>
    <lineage>
        <taxon>Eukaryota</taxon>
        <taxon>Fungi</taxon>
        <taxon>Fungi incertae sedis</taxon>
        <taxon>Mucoromycota</taxon>
        <taxon>Glomeromycotina</taxon>
        <taxon>Glomeromycetes</taxon>
        <taxon>Diversisporales</taxon>
        <taxon>Acaulosporaceae</taxon>
        <taxon>Acaulospora</taxon>
    </lineage>
</organism>
<gene>
    <name evidence="6" type="ORF">AMORRO_LOCUS3139</name>
</gene>
<keyword evidence="3" id="KW-0067">ATP-binding</keyword>
<evidence type="ECO:0000256" key="2">
    <source>
        <dbReference type="ARBA" id="ARBA00022741"/>
    </source>
</evidence>
<evidence type="ECO:0000256" key="3">
    <source>
        <dbReference type="ARBA" id="ARBA00022840"/>
    </source>
</evidence>
<dbReference type="Proteomes" id="UP000789342">
    <property type="component" value="Unassembled WGS sequence"/>
</dbReference>
<comment type="caution">
    <text evidence="6">The sequence shown here is derived from an EMBL/GenBank/DDBJ whole genome shotgun (WGS) entry which is preliminary data.</text>
</comment>
<keyword evidence="7" id="KW-1185">Reference proteome</keyword>
<keyword evidence="2" id="KW-0547">Nucleotide-binding</keyword>
<dbReference type="EMBL" id="CAJVPV010001478">
    <property type="protein sequence ID" value="CAG8498605.1"/>
    <property type="molecule type" value="Genomic_DNA"/>
</dbReference>
<dbReference type="InterPro" id="IPR001404">
    <property type="entry name" value="Hsp90_fam"/>
</dbReference>
<dbReference type="AlphaFoldDB" id="A0A9N8ZK83"/>
<dbReference type="SUPFAM" id="SSF55874">
    <property type="entry name" value="ATPase domain of HSP90 chaperone/DNA topoisomerase II/histidine kinase"/>
    <property type="match status" value="1"/>
</dbReference>
<keyword evidence="4" id="KW-0143">Chaperone</keyword>
<dbReference type="PANTHER" id="PTHR11528">
    <property type="entry name" value="HEAT SHOCK PROTEIN 90 FAMILY MEMBER"/>
    <property type="match status" value="1"/>
</dbReference>
<dbReference type="GO" id="GO:0051082">
    <property type="term" value="F:unfolded protein binding"/>
    <property type="evidence" value="ECO:0007669"/>
    <property type="project" value="InterPro"/>
</dbReference>
<comment type="similarity">
    <text evidence="1">Belongs to the heat shock protein 90 family.</text>
</comment>
<dbReference type="GO" id="GO:0016887">
    <property type="term" value="F:ATP hydrolysis activity"/>
    <property type="evidence" value="ECO:0007669"/>
    <property type="project" value="InterPro"/>
</dbReference>
<evidence type="ECO:0000313" key="6">
    <source>
        <dbReference type="EMBL" id="CAG8498605.1"/>
    </source>
</evidence>
<dbReference type="InterPro" id="IPR036890">
    <property type="entry name" value="HATPase_C_sf"/>
</dbReference>
<dbReference type="OrthoDB" id="28737at2759"/>
<evidence type="ECO:0000256" key="1">
    <source>
        <dbReference type="ARBA" id="ARBA00008239"/>
    </source>
</evidence>